<comment type="caution">
    <text evidence="2">The sequence shown here is derived from an EMBL/GenBank/DDBJ whole genome shotgun (WGS) entry which is preliminary data.</text>
</comment>
<organism evidence="2 3">
    <name type="scientific">Gymnopilus junonius</name>
    <name type="common">Spectacular rustgill mushroom</name>
    <name type="synonym">Gymnopilus spectabilis subsp. junonius</name>
    <dbReference type="NCBI Taxonomy" id="109634"/>
    <lineage>
        <taxon>Eukaryota</taxon>
        <taxon>Fungi</taxon>
        <taxon>Dikarya</taxon>
        <taxon>Basidiomycota</taxon>
        <taxon>Agaricomycotina</taxon>
        <taxon>Agaricomycetes</taxon>
        <taxon>Agaricomycetidae</taxon>
        <taxon>Agaricales</taxon>
        <taxon>Agaricineae</taxon>
        <taxon>Hymenogastraceae</taxon>
        <taxon>Gymnopilus</taxon>
    </lineage>
</organism>
<dbReference type="OrthoDB" id="2422840at2759"/>
<dbReference type="Proteomes" id="UP000724874">
    <property type="component" value="Unassembled WGS sequence"/>
</dbReference>
<evidence type="ECO:0000313" key="3">
    <source>
        <dbReference type="Proteomes" id="UP000724874"/>
    </source>
</evidence>
<sequence length="289" mass="31354">MAVGGKDVLGAVHRPSMDDYPNDGYKTPSKRLRLSLNGVQRIAAGAGDIALLSRVLLNFNRTLFILRKPYPFPRVNLSKCDNNASLSMKESFSEDGVNYKHVPLPVPSVVPWIGSGSVGYLRGAYDEHDGVGNGVDDEDKENLPPPTSSFPSSMLLDDRERGIEGAGDNLGDEHGYLGQAEGWTGSVGYDHEYDYNQDYVMDVQPPYTPSIVAADQLANTFAADQVQGGFGNDIDDHDYPYVDGGGSFEPLSFGSQYPFPGGEARKISLPTLAVRPNGMEYGPIKDLNK</sequence>
<keyword evidence="3" id="KW-1185">Reference proteome</keyword>
<dbReference type="AlphaFoldDB" id="A0A9P5NR30"/>
<gene>
    <name evidence="2" type="ORF">CPB84DRAFT_875242</name>
</gene>
<reference evidence="2" key="1">
    <citation type="submission" date="2020-11" db="EMBL/GenBank/DDBJ databases">
        <authorList>
            <consortium name="DOE Joint Genome Institute"/>
            <person name="Ahrendt S."/>
            <person name="Riley R."/>
            <person name="Andreopoulos W."/>
            <person name="LaButti K."/>
            <person name="Pangilinan J."/>
            <person name="Ruiz-duenas F.J."/>
            <person name="Barrasa J.M."/>
            <person name="Sanchez-Garcia M."/>
            <person name="Camarero S."/>
            <person name="Miyauchi S."/>
            <person name="Serrano A."/>
            <person name="Linde D."/>
            <person name="Babiker R."/>
            <person name="Drula E."/>
            <person name="Ayuso-Fernandez I."/>
            <person name="Pacheco R."/>
            <person name="Padilla G."/>
            <person name="Ferreira P."/>
            <person name="Barriuso J."/>
            <person name="Kellner H."/>
            <person name="Castanera R."/>
            <person name="Alfaro M."/>
            <person name="Ramirez L."/>
            <person name="Pisabarro A.G."/>
            <person name="Kuo A."/>
            <person name="Tritt A."/>
            <person name="Lipzen A."/>
            <person name="He G."/>
            <person name="Yan M."/>
            <person name="Ng V."/>
            <person name="Cullen D."/>
            <person name="Martin F."/>
            <person name="Rosso M.-N."/>
            <person name="Henrissat B."/>
            <person name="Hibbett D."/>
            <person name="Martinez A.T."/>
            <person name="Grigoriev I.V."/>
        </authorList>
    </citation>
    <scope>NUCLEOTIDE SEQUENCE</scope>
    <source>
        <strain evidence="2">AH 44721</strain>
    </source>
</reference>
<accession>A0A9P5NR30</accession>
<evidence type="ECO:0000313" key="2">
    <source>
        <dbReference type="EMBL" id="KAF8902230.1"/>
    </source>
</evidence>
<feature type="region of interest" description="Disordered" evidence="1">
    <location>
        <begin position="131"/>
        <end position="154"/>
    </location>
</feature>
<dbReference type="EMBL" id="JADNYJ010000037">
    <property type="protein sequence ID" value="KAF8902230.1"/>
    <property type="molecule type" value="Genomic_DNA"/>
</dbReference>
<evidence type="ECO:0000256" key="1">
    <source>
        <dbReference type="SAM" id="MobiDB-lite"/>
    </source>
</evidence>
<name>A0A9P5NR30_GYMJU</name>
<proteinExistence type="predicted"/>
<protein>
    <submittedName>
        <fullName evidence="2">Uncharacterized protein</fullName>
    </submittedName>
</protein>